<reference evidence="2 3" key="1">
    <citation type="journal article" date="2017" name="BMC Genomics">
        <title>Comparative genomic and phylogenomic analyses of the Bifidobacteriaceae family.</title>
        <authorList>
            <person name="Lugli G.A."/>
            <person name="Milani C."/>
            <person name="Turroni F."/>
            <person name="Duranti S."/>
            <person name="Mancabelli L."/>
            <person name="Mangifesta M."/>
            <person name="Ferrario C."/>
            <person name="Modesto M."/>
            <person name="Mattarelli P."/>
            <person name="Jiri K."/>
            <person name="van Sinderen D."/>
            <person name="Ventura M."/>
        </authorList>
    </citation>
    <scope>NUCLEOTIDE SEQUENCE [LARGE SCALE GENOMIC DNA]</scope>
    <source>
        <strain evidence="2 3">DSM 24742</strain>
    </source>
</reference>
<accession>A0A261ESI4</accession>
<sequence length="209" mass="22133">MRVGARHTMNGRRFPRRPFRMPRSFPLRHRGPPSVNVPLTVALTGSGATSEGDCCRGNRVFSTIDSLTVGLIGSGATSEGDCWERRPAFPTIDSLTVGLTGSGVTSEGDCWERRPAFPTIDSLTVGLAGTGATSEGHRCRGNRVFAPISSVRTAALAAPHSRAAAARHTHAPRRAAEVKRSVGKSTMTPPSSHSEEGRVSSMASCILLN</sequence>
<feature type="region of interest" description="Disordered" evidence="1">
    <location>
        <begin position="1"/>
        <end position="32"/>
    </location>
</feature>
<gene>
    <name evidence="2" type="ORF">PSRA_1600</name>
</gene>
<evidence type="ECO:0000256" key="1">
    <source>
        <dbReference type="SAM" id="MobiDB-lite"/>
    </source>
</evidence>
<feature type="region of interest" description="Disordered" evidence="1">
    <location>
        <begin position="162"/>
        <end position="200"/>
    </location>
</feature>
<dbReference type="AlphaFoldDB" id="A0A261ESI4"/>
<name>A0A261ESI4_9BIFI</name>
<evidence type="ECO:0000313" key="3">
    <source>
        <dbReference type="Proteomes" id="UP000216725"/>
    </source>
</evidence>
<dbReference type="EMBL" id="MWWR01000018">
    <property type="protein sequence ID" value="OZG49795.1"/>
    <property type="molecule type" value="Genomic_DNA"/>
</dbReference>
<evidence type="ECO:0000313" key="2">
    <source>
        <dbReference type="EMBL" id="OZG49795.1"/>
    </source>
</evidence>
<comment type="caution">
    <text evidence="2">The sequence shown here is derived from an EMBL/GenBank/DDBJ whole genome shotgun (WGS) entry which is preliminary data.</text>
</comment>
<dbReference type="Proteomes" id="UP000216725">
    <property type="component" value="Unassembled WGS sequence"/>
</dbReference>
<feature type="compositionally biased region" description="Basic residues" evidence="1">
    <location>
        <begin position="9"/>
        <end position="31"/>
    </location>
</feature>
<protein>
    <submittedName>
        <fullName evidence="2">Uncharacterized protein</fullName>
    </submittedName>
</protein>
<keyword evidence="3" id="KW-1185">Reference proteome</keyword>
<feature type="compositionally biased region" description="Polar residues" evidence="1">
    <location>
        <begin position="183"/>
        <end position="192"/>
    </location>
</feature>
<organism evidence="2 3">
    <name type="scientific">Pseudoscardovia radai</name>
    <dbReference type="NCBI Taxonomy" id="987066"/>
    <lineage>
        <taxon>Bacteria</taxon>
        <taxon>Bacillati</taxon>
        <taxon>Actinomycetota</taxon>
        <taxon>Actinomycetes</taxon>
        <taxon>Bifidobacteriales</taxon>
        <taxon>Bifidobacteriaceae</taxon>
        <taxon>Pseudoscardovia</taxon>
    </lineage>
</organism>
<proteinExistence type="predicted"/>